<reference evidence="1 2" key="1">
    <citation type="journal article" date="2011" name="J. Bacteriol.">
        <title>Complete genome sequence of a novel clinical isolate, the nontuberculous Mycobacterium strain JDM601.</title>
        <authorList>
            <person name="Zhang Z.Y."/>
            <person name="Sun Z.Q."/>
            <person name="Wang Z.L."/>
            <person name="Wen Z.L."/>
            <person name="Sun Q.W."/>
            <person name="Zhu Z.Q."/>
            <person name="Song Y.Z."/>
            <person name="Zhao J.W."/>
            <person name="Wang H.H."/>
            <person name="Zhang S.L."/>
            <person name="Guo X.K."/>
        </authorList>
    </citation>
    <scope>NUCLEOTIDE SEQUENCE [LARGE SCALE GENOMIC DNA]</scope>
    <source>
        <strain evidence="1 2">JDM601</strain>
    </source>
</reference>
<dbReference type="Proteomes" id="UP000009224">
    <property type="component" value="Chromosome"/>
</dbReference>
<gene>
    <name evidence="1" type="ordered locus">JDM601_1349</name>
</gene>
<keyword evidence="2" id="KW-1185">Reference proteome</keyword>
<sequence length="90" mass="10021">MDNATTDPGQFYNSRGLAIENVNIDRDRLYTSAELAPLIKLADRQTLDGWRHQNIGPPYRRVGPRRVVYLGSDVLKWLDGSLVVPGGGAR</sequence>
<dbReference type="STRING" id="875328.JDM601_1349"/>
<dbReference type="KEGG" id="mjd:JDM601_1349"/>
<dbReference type="EMBL" id="CP002329">
    <property type="protein sequence ID" value="AEF35349.1"/>
    <property type="molecule type" value="Genomic_DNA"/>
</dbReference>
<dbReference type="RefSeq" id="WP_013828287.1">
    <property type="nucleotide sequence ID" value="NC_015576.1"/>
</dbReference>
<evidence type="ECO:0000313" key="2">
    <source>
        <dbReference type="Proteomes" id="UP000009224"/>
    </source>
</evidence>
<evidence type="ECO:0000313" key="1">
    <source>
        <dbReference type="EMBL" id="AEF35349.1"/>
    </source>
</evidence>
<protein>
    <submittedName>
        <fullName evidence="1">Uncharacterized protein</fullName>
    </submittedName>
</protein>
<accession>F5YX80</accession>
<dbReference type="HOGENOM" id="CLU_2437685_0_0_11"/>
<name>F5YX80_MYCSD</name>
<dbReference type="AlphaFoldDB" id="F5YX80"/>
<proteinExistence type="predicted"/>
<organism evidence="1 2">
    <name type="scientific">Mycolicibacter sinensis (strain JDM601)</name>
    <name type="common">Mycobacterium sinense</name>
    <dbReference type="NCBI Taxonomy" id="875328"/>
    <lineage>
        <taxon>Bacteria</taxon>
        <taxon>Bacillati</taxon>
        <taxon>Actinomycetota</taxon>
        <taxon>Actinomycetes</taxon>
        <taxon>Mycobacteriales</taxon>
        <taxon>Mycobacteriaceae</taxon>
        <taxon>Mycolicibacter</taxon>
    </lineage>
</organism>